<dbReference type="RefSeq" id="WP_085911476.1">
    <property type="nucleotide sequence ID" value="NZ_AP018920.1"/>
</dbReference>
<comment type="caution">
    <text evidence="1">The sequence shown here is derived from an EMBL/GenBank/DDBJ whole genome shotgun (WGS) entry which is preliminary data.</text>
</comment>
<dbReference type="STRING" id="2074.BG845_01185"/>
<keyword evidence="2" id="KW-1185">Reference proteome</keyword>
<reference evidence="1 2" key="1">
    <citation type="submission" date="2016-09" db="EMBL/GenBank/DDBJ databases">
        <title>Pseudonocardia autotrophica DSM535, a candidate organism with high potential of specific P450 cytochromes.</title>
        <authorList>
            <person name="Grumaz C."/>
            <person name="Vainshtein Y."/>
            <person name="Kirstahler P."/>
            <person name="Sohn K."/>
        </authorList>
    </citation>
    <scope>NUCLEOTIDE SEQUENCE [LARGE SCALE GENOMIC DNA]</scope>
    <source>
        <strain evidence="1 2">DSM 535</strain>
    </source>
</reference>
<evidence type="ECO:0000313" key="1">
    <source>
        <dbReference type="EMBL" id="OSY42943.1"/>
    </source>
</evidence>
<name>A0A1Y2N647_PSEAH</name>
<sequence>MTAPVPFDALRAVLDAVVRKRVIPGYTYTPEPTGDDDEPEPVIIPPREILEVDTTDLPAEVLDPTGGVDLATQVALLYEAIRRTRAIQLRSVRARHMITSGILSAGTYNYPVTWTTTPLAPVEAALSRMDLSIAWQGSVSAALVDGSVTDTGCTIRLTVTATVVPSGSSPITLHADGLYTYLPPYEET</sequence>
<protein>
    <submittedName>
        <fullName evidence="1">Uncharacterized protein</fullName>
    </submittedName>
</protein>
<dbReference type="AlphaFoldDB" id="A0A1Y2N647"/>
<evidence type="ECO:0000313" key="2">
    <source>
        <dbReference type="Proteomes" id="UP000194360"/>
    </source>
</evidence>
<organism evidence="1 2">
    <name type="scientific">Pseudonocardia autotrophica</name>
    <name type="common">Amycolata autotrophica</name>
    <name type="synonym">Nocardia autotrophica</name>
    <dbReference type="NCBI Taxonomy" id="2074"/>
    <lineage>
        <taxon>Bacteria</taxon>
        <taxon>Bacillati</taxon>
        <taxon>Actinomycetota</taxon>
        <taxon>Actinomycetes</taxon>
        <taxon>Pseudonocardiales</taxon>
        <taxon>Pseudonocardiaceae</taxon>
        <taxon>Pseudonocardia</taxon>
    </lineage>
</organism>
<dbReference type="Proteomes" id="UP000194360">
    <property type="component" value="Unassembled WGS sequence"/>
</dbReference>
<proteinExistence type="predicted"/>
<gene>
    <name evidence="1" type="ORF">BG845_01185</name>
</gene>
<dbReference type="EMBL" id="MIGB01000004">
    <property type="protein sequence ID" value="OSY42943.1"/>
    <property type="molecule type" value="Genomic_DNA"/>
</dbReference>
<accession>A0A1Y2N647</accession>